<dbReference type="PROSITE" id="PS51155">
    <property type="entry name" value="CHIT_BIND_RR_2"/>
    <property type="match status" value="1"/>
</dbReference>
<feature type="compositionally biased region" description="Pro residues" evidence="2">
    <location>
        <begin position="198"/>
        <end position="217"/>
    </location>
</feature>
<dbReference type="InterPro" id="IPR050468">
    <property type="entry name" value="Cuticle_Struct_Prot"/>
</dbReference>
<dbReference type="AlphaFoldDB" id="A0A1B0B326"/>
<dbReference type="VEuPathDB" id="VectorBase:GPPI017266"/>
<evidence type="ECO:0000313" key="3">
    <source>
        <dbReference type="EnsemblMetazoa" id="GPPI017266-PA"/>
    </source>
</evidence>
<evidence type="ECO:0000256" key="1">
    <source>
        <dbReference type="PROSITE-ProRule" id="PRU00497"/>
    </source>
</evidence>
<feature type="region of interest" description="Disordered" evidence="2">
    <location>
        <begin position="73"/>
        <end position="93"/>
    </location>
</feature>
<proteinExistence type="predicted"/>
<dbReference type="EnsemblMetazoa" id="GPPI017266-RA">
    <property type="protein sequence ID" value="GPPI017266-PA"/>
    <property type="gene ID" value="GPPI017266"/>
</dbReference>
<dbReference type="GO" id="GO:0062129">
    <property type="term" value="C:chitin-based extracellular matrix"/>
    <property type="evidence" value="ECO:0007669"/>
    <property type="project" value="TreeGrafter"/>
</dbReference>
<reference evidence="4" key="1">
    <citation type="submission" date="2015-01" db="EMBL/GenBank/DDBJ databases">
        <authorList>
            <person name="Aksoy S."/>
            <person name="Warren W."/>
            <person name="Wilson R.K."/>
        </authorList>
    </citation>
    <scope>NUCLEOTIDE SEQUENCE [LARGE SCALE GENOMIC DNA]</scope>
    <source>
        <strain evidence="4">IAEA</strain>
    </source>
</reference>
<dbReference type="PANTHER" id="PTHR10380:SF234">
    <property type="entry name" value="CUTICULAR PROTEIN 97EA, ISOFORM A"/>
    <property type="match status" value="1"/>
</dbReference>
<feature type="compositionally biased region" description="Low complexity" evidence="2">
    <location>
        <begin position="341"/>
        <end position="359"/>
    </location>
</feature>
<dbReference type="GO" id="GO:0008010">
    <property type="term" value="F:structural constituent of chitin-based larval cuticle"/>
    <property type="evidence" value="ECO:0007669"/>
    <property type="project" value="TreeGrafter"/>
</dbReference>
<protein>
    <submittedName>
        <fullName evidence="3">Uncharacterized protein</fullName>
    </submittedName>
</protein>
<reference evidence="3" key="2">
    <citation type="submission" date="2020-05" db="UniProtKB">
        <authorList>
            <consortium name="EnsemblMetazoa"/>
        </authorList>
    </citation>
    <scope>IDENTIFICATION</scope>
    <source>
        <strain evidence="3">IAEA</strain>
    </source>
</reference>
<accession>A0A1B0B326</accession>
<name>A0A1B0B326_9MUSC</name>
<feature type="region of interest" description="Disordered" evidence="2">
    <location>
        <begin position="181"/>
        <end position="378"/>
    </location>
</feature>
<dbReference type="Proteomes" id="UP000092460">
    <property type="component" value="Unassembled WGS sequence"/>
</dbReference>
<evidence type="ECO:0000313" key="4">
    <source>
        <dbReference type="Proteomes" id="UP000092460"/>
    </source>
</evidence>
<dbReference type="EMBL" id="JXJN01007761">
    <property type="status" value="NOT_ANNOTATED_CDS"/>
    <property type="molecule type" value="Genomic_DNA"/>
</dbReference>
<organism evidence="3 4">
    <name type="scientific">Glossina palpalis gambiensis</name>
    <dbReference type="NCBI Taxonomy" id="67801"/>
    <lineage>
        <taxon>Eukaryota</taxon>
        <taxon>Metazoa</taxon>
        <taxon>Ecdysozoa</taxon>
        <taxon>Arthropoda</taxon>
        <taxon>Hexapoda</taxon>
        <taxon>Insecta</taxon>
        <taxon>Pterygota</taxon>
        <taxon>Neoptera</taxon>
        <taxon>Endopterygota</taxon>
        <taxon>Diptera</taxon>
        <taxon>Brachycera</taxon>
        <taxon>Muscomorpha</taxon>
        <taxon>Hippoboscoidea</taxon>
        <taxon>Glossinidae</taxon>
        <taxon>Glossina</taxon>
    </lineage>
</organism>
<dbReference type="STRING" id="67801.A0A1B0B326"/>
<sequence>MKIFSIDTRWHVQVSRQKCTQPAVVVETLLNTKTGNERAEETLKPNLKSIFLYLALCAVTRAQDYQDYQENVPRPAPVRLRPSSSAIEQQSRPTPVPILKQINKHNEDGSYTYGFEGADGSFKIETKLATGEVKGKYGYVDETGKVRVVEYGANKYGFQPSGEGITVAPPTLVDETRQRELPDYEDEPPNRPQRPIRPNRPQPQYRPAPPPPPPRPQPQYVQYEDEEAEPEPPRRPQYNAPPPAPKSSLGPAPPRIQIAGAQRISDVVYSPVQKAARPDAEYSQSTSFGDAPTNVRISRPVYAPAPAPPSPSSARAQGFLGPAAGGRPHLEPFQFGPSPAPRAAQPAPQPRYQPQYQSRSGGGSLLDQLARDYALPEGTAQPLHDISFGYY</sequence>
<dbReference type="InterPro" id="IPR000618">
    <property type="entry name" value="Insect_cuticle"/>
</dbReference>
<feature type="compositionally biased region" description="Polar residues" evidence="2">
    <location>
        <begin position="82"/>
        <end position="93"/>
    </location>
</feature>
<keyword evidence="4" id="KW-1185">Reference proteome</keyword>
<keyword evidence="1" id="KW-0193">Cuticle</keyword>
<dbReference type="PANTHER" id="PTHR10380">
    <property type="entry name" value="CUTICLE PROTEIN"/>
    <property type="match status" value="1"/>
</dbReference>
<dbReference type="Pfam" id="PF00379">
    <property type="entry name" value="Chitin_bind_4"/>
    <property type="match status" value="1"/>
</dbReference>
<evidence type="ECO:0000256" key="2">
    <source>
        <dbReference type="SAM" id="MobiDB-lite"/>
    </source>
</evidence>